<reference evidence="3 4" key="1">
    <citation type="submission" date="2019-11" db="EMBL/GenBank/DDBJ databases">
        <authorList>
            <person name="Holert J."/>
        </authorList>
    </citation>
    <scope>NUCLEOTIDE SEQUENCE [LARGE SCALE GENOMIC DNA]</scope>
    <source>
        <strain evidence="3">BC5_2</strain>
    </source>
</reference>
<dbReference type="Gene3D" id="3.40.50.150">
    <property type="entry name" value="Vaccinia Virus protein VP39"/>
    <property type="match status" value="1"/>
</dbReference>
<dbReference type="EMBL" id="CACSII010000003">
    <property type="protein sequence ID" value="CAA0093672.1"/>
    <property type="molecule type" value="Genomic_DNA"/>
</dbReference>
<sequence>MSTNASEFSDLDNSPNPEHWIQMMLQLPQMAPAINQIRALMFAPIKENRCTSVLDGGCGPGTVTADMAHQLPEALEVIGLDMSDYMLNYARDQALPESVSFTKGSLCDIPFDSNRFDAVRVERVLHHIADNETAVKELVRVCRPGGVIVACEPDVRRIYVHPVTPEDGVVFSRRYSEFMAAGDIAPFLPAMFERAGAHVESQTTVSMTFRDLDNLQEGFDSIEELRNTLREAHHEEDVARLDQAIERHEAFLDVPMTIVVARKLAS</sequence>
<name>A0A5S9NST7_9GAMM</name>
<evidence type="ECO:0000256" key="1">
    <source>
        <dbReference type="SAM" id="Coils"/>
    </source>
</evidence>
<evidence type="ECO:0000259" key="2">
    <source>
        <dbReference type="Pfam" id="PF08241"/>
    </source>
</evidence>
<dbReference type="CDD" id="cd02440">
    <property type="entry name" value="AdoMet_MTases"/>
    <property type="match status" value="1"/>
</dbReference>
<dbReference type="SUPFAM" id="SSF53335">
    <property type="entry name" value="S-adenosyl-L-methionine-dependent methyltransferases"/>
    <property type="match status" value="1"/>
</dbReference>
<dbReference type="GO" id="GO:0043770">
    <property type="term" value="F:demethylmenaquinone methyltransferase activity"/>
    <property type="evidence" value="ECO:0007669"/>
    <property type="project" value="UniProtKB-EC"/>
</dbReference>
<keyword evidence="1" id="KW-0175">Coiled coil</keyword>
<evidence type="ECO:0000313" key="4">
    <source>
        <dbReference type="Proteomes" id="UP000434580"/>
    </source>
</evidence>
<dbReference type="GO" id="GO:0008757">
    <property type="term" value="F:S-adenosylmethionine-dependent methyltransferase activity"/>
    <property type="evidence" value="ECO:0007669"/>
    <property type="project" value="InterPro"/>
</dbReference>
<dbReference type="AlphaFoldDB" id="A0A5S9NST7"/>
<dbReference type="Proteomes" id="UP000434580">
    <property type="component" value="Unassembled WGS sequence"/>
</dbReference>
<gene>
    <name evidence="3" type="primary">menG_2</name>
    <name evidence="3" type="ORF">DPBNPPHM_03115</name>
</gene>
<dbReference type="EC" id="2.1.1.163" evidence="3"/>
<keyword evidence="3" id="KW-0808">Transferase</keyword>
<dbReference type="Pfam" id="PF08241">
    <property type="entry name" value="Methyltransf_11"/>
    <property type="match status" value="1"/>
</dbReference>
<keyword evidence="3" id="KW-0489">Methyltransferase</keyword>
<evidence type="ECO:0000313" key="3">
    <source>
        <dbReference type="EMBL" id="CAA0093672.1"/>
    </source>
</evidence>
<proteinExistence type="predicted"/>
<dbReference type="OrthoDB" id="9777638at2"/>
<organism evidence="3 4">
    <name type="scientific">BD1-7 clade bacterium</name>
    <dbReference type="NCBI Taxonomy" id="2029982"/>
    <lineage>
        <taxon>Bacteria</taxon>
        <taxon>Pseudomonadati</taxon>
        <taxon>Pseudomonadota</taxon>
        <taxon>Gammaproteobacteria</taxon>
        <taxon>Cellvibrionales</taxon>
        <taxon>Spongiibacteraceae</taxon>
        <taxon>BD1-7 clade</taxon>
    </lineage>
</organism>
<dbReference type="PANTHER" id="PTHR43591:SF24">
    <property type="entry name" value="2-METHOXY-6-POLYPRENYL-1,4-BENZOQUINOL METHYLASE, MITOCHONDRIAL"/>
    <property type="match status" value="1"/>
</dbReference>
<dbReference type="InterPro" id="IPR013216">
    <property type="entry name" value="Methyltransf_11"/>
</dbReference>
<feature type="domain" description="Methyltransferase type 11" evidence="2">
    <location>
        <begin position="54"/>
        <end position="149"/>
    </location>
</feature>
<dbReference type="InterPro" id="IPR029063">
    <property type="entry name" value="SAM-dependent_MTases_sf"/>
</dbReference>
<dbReference type="PANTHER" id="PTHR43591">
    <property type="entry name" value="METHYLTRANSFERASE"/>
    <property type="match status" value="1"/>
</dbReference>
<protein>
    <submittedName>
        <fullName evidence="3">Demethylmenaquinone methyltransferase</fullName>
        <ecNumber evidence="3">2.1.1.163</ecNumber>
    </submittedName>
</protein>
<feature type="coiled-coil region" evidence="1">
    <location>
        <begin position="212"/>
        <end position="242"/>
    </location>
</feature>
<dbReference type="GO" id="GO:0032259">
    <property type="term" value="P:methylation"/>
    <property type="evidence" value="ECO:0007669"/>
    <property type="project" value="UniProtKB-KW"/>
</dbReference>
<accession>A0A5S9NST7</accession>